<name>A0A7S2K2A1_9DINO</name>
<protein>
    <submittedName>
        <fullName evidence="2">Uncharacterized protein</fullName>
    </submittedName>
</protein>
<keyword evidence="1" id="KW-0812">Transmembrane</keyword>
<dbReference type="AlphaFoldDB" id="A0A7S2K2A1"/>
<accession>A0A7S2K2A1</accession>
<evidence type="ECO:0000313" key="2">
    <source>
        <dbReference type="EMBL" id="CAD9562212.1"/>
    </source>
</evidence>
<feature type="transmembrane region" description="Helical" evidence="1">
    <location>
        <begin position="42"/>
        <end position="62"/>
    </location>
</feature>
<keyword evidence="1" id="KW-1133">Transmembrane helix</keyword>
<dbReference type="EMBL" id="HBGW01038031">
    <property type="protein sequence ID" value="CAD9562212.1"/>
    <property type="molecule type" value="Transcribed_RNA"/>
</dbReference>
<keyword evidence="1" id="KW-0472">Membrane</keyword>
<sequence>MYLSMAWDRRSFAVRALVKVTGVSILFIVVVPSCVGLPYENWWSHIVLAVVVYPATLALTAAGPARVAGVPWLGPAAVRLLMGHCRCHGAARKAKPTRAIETL</sequence>
<proteinExistence type="predicted"/>
<reference evidence="2" key="1">
    <citation type="submission" date="2021-01" db="EMBL/GenBank/DDBJ databases">
        <authorList>
            <person name="Corre E."/>
            <person name="Pelletier E."/>
            <person name="Niang G."/>
            <person name="Scheremetjew M."/>
            <person name="Finn R."/>
            <person name="Kale V."/>
            <person name="Holt S."/>
            <person name="Cochrane G."/>
            <person name="Meng A."/>
            <person name="Brown T."/>
            <person name="Cohen L."/>
        </authorList>
    </citation>
    <scope>NUCLEOTIDE SEQUENCE</scope>
    <source>
        <strain evidence="2">RCC3387</strain>
    </source>
</reference>
<organism evidence="2">
    <name type="scientific">Zooxanthella nutricula</name>
    <dbReference type="NCBI Taxonomy" id="1333877"/>
    <lineage>
        <taxon>Eukaryota</taxon>
        <taxon>Sar</taxon>
        <taxon>Alveolata</taxon>
        <taxon>Dinophyceae</taxon>
        <taxon>Peridiniales</taxon>
        <taxon>Peridiniales incertae sedis</taxon>
        <taxon>Zooxanthella</taxon>
    </lineage>
</organism>
<feature type="transmembrane region" description="Helical" evidence="1">
    <location>
        <begin position="12"/>
        <end position="30"/>
    </location>
</feature>
<evidence type="ECO:0000256" key="1">
    <source>
        <dbReference type="SAM" id="Phobius"/>
    </source>
</evidence>
<gene>
    <name evidence="2" type="ORF">BRAN1462_LOCUS24038</name>
</gene>